<dbReference type="RefSeq" id="WP_016420380.1">
    <property type="nucleotide sequence ID" value="NZ_FNND01000002.1"/>
</dbReference>
<gene>
    <name evidence="2" type="ORF">SAMN05444420_10210</name>
</gene>
<organism evidence="2 3">
    <name type="scientific">Capnocytophaga granulosa</name>
    <dbReference type="NCBI Taxonomy" id="45242"/>
    <lineage>
        <taxon>Bacteria</taxon>
        <taxon>Pseudomonadati</taxon>
        <taxon>Bacteroidota</taxon>
        <taxon>Flavobacteriia</taxon>
        <taxon>Flavobacteriales</taxon>
        <taxon>Flavobacteriaceae</taxon>
        <taxon>Capnocytophaga</taxon>
    </lineage>
</organism>
<name>A0A1H2SX37_9FLAO</name>
<keyword evidence="1" id="KW-1133">Transmembrane helix</keyword>
<evidence type="ECO:0000313" key="3">
    <source>
        <dbReference type="Proteomes" id="UP000182771"/>
    </source>
</evidence>
<dbReference type="AlphaFoldDB" id="A0A1H2SX37"/>
<keyword evidence="1" id="KW-0472">Membrane</keyword>
<proteinExistence type="predicted"/>
<feature type="transmembrane region" description="Helical" evidence="1">
    <location>
        <begin position="75"/>
        <end position="98"/>
    </location>
</feature>
<feature type="transmembrane region" description="Helical" evidence="1">
    <location>
        <begin position="104"/>
        <end position="124"/>
    </location>
</feature>
<reference evidence="2 3" key="1">
    <citation type="submission" date="2016-10" db="EMBL/GenBank/DDBJ databases">
        <authorList>
            <person name="Varghese N."/>
            <person name="Submissions S."/>
        </authorList>
    </citation>
    <scope>NUCLEOTIDE SEQUENCE [LARGE SCALE GENOMIC DNA]</scope>
    <source>
        <strain evidence="2 3">DSM 11449</strain>
    </source>
</reference>
<evidence type="ECO:0000313" key="2">
    <source>
        <dbReference type="EMBL" id="SDW36045.1"/>
    </source>
</evidence>
<dbReference type="Proteomes" id="UP000182771">
    <property type="component" value="Unassembled WGS sequence"/>
</dbReference>
<keyword evidence="1" id="KW-0812">Transmembrane</keyword>
<accession>A0A1H2SX37</accession>
<dbReference type="OrthoDB" id="1151099at2"/>
<evidence type="ECO:0000256" key="1">
    <source>
        <dbReference type="SAM" id="Phobius"/>
    </source>
</evidence>
<sequence length="236" mass="26232">MDTKKTLTLLVLLIGEAIIIAGFVLFAGHWENSILVLNILVASLIYGLCFAEVLSPWGNFSNPSQQKVGSLGLRWFSIGLYAICAIGVMVAANLFFLWTFFLQLLVQGGLISLLLLSVVSFLLASDKVAEVHTQQALQRNGISNMKKAIQALKNSTEKVANLPESLSKRILSLEENLRFLSPAHTAEAQETEQLFMQTAEDMLLAMPNYALNKDTIEGQLLKLERLFQDRKKLYSN</sequence>
<keyword evidence="3" id="KW-1185">Reference proteome</keyword>
<comment type="caution">
    <text evidence="2">The sequence shown here is derived from an EMBL/GenBank/DDBJ whole genome shotgun (WGS) entry which is preliminary data.</text>
</comment>
<dbReference type="GeneID" id="85016112"/>
<dbReference type="EMBL" id="FNND01000002">
    <property type="protein sequence ID" value="SDW36045.1"/>
    <property type="molecule type" value="Genomic_DNA"/>
</dbReference>
<feature type="transmembrane region" description="Helical" evidence="1">
    <location>
        <begin position="34"/>
        <end position="54"/>
    </location>
</feature>
<feature type="transmembrane region" description="Helical" evidence="1">
    <location>
        <begin position="7"/>
        <end position="28"/>
    </location>
</feature>
<protein>
    <submittedName>
        <fullName evidence="2">Uncharacterized protein</fullName>
    </submittedName>
</protein>